<gene>
    <name evidence="1" type="ORF">BON30_28350</name>
</gene>
<dbReference type="PROSITE" id="PS51257">
    <property type="entry name" value="PROKAR_LIPOPROTEIN"/>
    <property type="match status" value="1"/>
</dbReference>
<proteinExistence type="predicted"/>
<reference evidence="1 2" key="2">
    <citation type="submission" date="2016-12" db="EMBL/GenBank/DDBJ databases">
        <title>Draft Genome Sequence of Cystobacter ferrugineus Strain Cbfe23.</title>
        <authorList>
            <person name="Akbar S."/>
            <person name="Dowd S.E."/>
            <person name="Stevens D.C."/>
        </authorList>
    </citation>
    <scope>NUCLEOTIDE SEQUENCE [LARGE SCALE GENOMIC DNA]</scope>
    <source>
        <strain evidence="1 2">Cbfe23</strain>
    </source>
</reference>
<dbReference type="EMBL" id="MPIN01000008">
    <property type="protein sequence ID" value="OJH37226.1"/>
    <property type="molecule type" value="Genomic_DNA"/>
</dbReference>
<accession>A0A1L9B4Q9</accession>
<evidence type="ECO:0000313" key="1">
    <source>
        <dbReference type="EMBL" id="OJH37226.1"/>
    </source>
</evidence>
<organism evidence="1 2">
    <name type="scientific">Cystobacter ferrugineus</name>
    <dbReference type="NCBI Taxonomy" id="83449"/>
    <lineage>
        <taxon>Bacteria</taxon>
        <taxon>Pseudomonadati</taxon>
        <taxon>Myxococcota</taxon>
        <taxon>Myxococcia</taxon>
        <taxon>Myxococcales</taxon>
        <taxon>Cystobacterineae</taxon>
        <taxon>Archangiaceae</taxon>
        <taxon>Cystobacter</taxon>
    </lineage>
</organism>
<protein>
    <recommendedName>
        <fullName evidence="3">Lipoprotein</fullName>
    </recommendedName>
</protein>
<dbReference type="Proteomes" id="UP000182229">
    <property type="component" value="Unassembled WGS sequence"/>
</dbReference>
<evidence type="ECO:0000313" key="2">
    <source>
        <dbReference type="Proteomes" id="UP000182229"/>
    </source>
</evidence>
<dbReference type="AlphaFoldDB" id="A0A1L9B4Q9"/>
<reference evidence="2" key="1">
    <citation type="submission" date="2016-11" db="EMBL/GenBank/DDBJ databases">
        <authorList>
            <person name="Shukria A."/>
            <person name="Stevens D.C."/>
        </authorList>
    </citation>
    <scope>NUCLEOTIDE SEQUENCE [LARGE SCALE GENOMIC DNA]</scope>
    <source>
        <strain evidence="2">Cbfe23</strain>
    </source>
</reference>
<dbReference type="STRING" id="83449.BON30_28350"/>
<dbReference type="RefSeq" id="WP_071901562.1">
    <property type="nucleotide sequence ID" value="NZ_MPIN01000008.1"/>
</dbReference>
<sequence>MKTRASNFESRAPWRSWGWRLLCLVGMGLGGCGPSVAVDRPSPVPFQPMLVKARADVAAAPGFADQTGGGIFATASGEAIRLRLDGTRGALENHPGNRVAPGRVHAAFRMGTNSALVEASNGLFLAQAGWLIAPPWRELLGPGLEATASTAEGVAWLAHESGLYRLRDGQLAALKVEGQTLDGITSLVAAPVDKVASALWLLRDGELRVAVQTAPDVWQVRPAAVPLQDGERVVALVGLGASEKGGAEAWVMTSERLLRHTARGWRAVLLERPPTQVLAAGRFVWVKSGDALLSYDADADTWGTAANVDTREFRFLAADESGCAWVQLGADTLALSWGPVPRVIGLYEGMTVVEDMLVVSARVAPGATPPERLAFEVGGAEVMVEGPAYSLGGVEADGTPRSYSFAGLEAGLHTLSAVATYADGTQARRSVAFSYEPLSTVVLGWDKDIRPIHQERCAKCHESAGPGRPLSTYELWKDNASLIIAAVREQRMPADGPLDPQLIIRIQRWAATGANP</sequence>
<name>A0A1L9B4Q9_9BACT</name>
<keyword evidence="2" id="KW-1185">Reference proteome</keyword>
<comment type="caution">
    <text evidence="1">The sequence shown here is derived from an EMBL/GenBank/DDBJ whole genome shotgun (WGS) entry which is preliminary data.</text>
</comment>
<evidence type="ECO:0008006" key="3">
    <source>
        <dbReference type="Google" id="ProtNLM"/>
    </source>
</evidence>